<evidence type="ECO:0000259" key="3">
    <source>
        <dbReference type="PROSITE" id="PS51855"/>
    </source>
</evidence>
<gene>
    <name evidence="2" type="primary">mgsA</name>
    <name evidence="4" type="ORF">SAMN05216205_2021</name>
</gene>
<protein>
    <recommendedName>
        <fullName evidence="2">Methylglyoxal synthase</fullName>
        <shortName evidence="2">MGS</shortName>
        <ecNumber evidence="2">4.2.3.3</ecNumber>
    </recommendedName>
</protein>
<keyword evidence="2" id="KW-0456">Lyase</keyword>
<dbReference type="NCBIfam" id="TIGR00160">
    <property type="entry name" value="MGSA"/>
    <property type="match status" value="1"/>
</dbReference>
<dbReference type="SUPFAM" id="SSF52335">
    <property type="entry name" value="Methylglyoxal synthase-like"/>
    <property type="match status" value="1"/>
</dbReference>
<feature type="binding site" evidence="2">
    <location>
        <position position="101"/>
    </location>
    <ligand>
        <name>substrate</name>
    </ligand>
</feature>
<evidence type="ECO:0000256" key="2">
    <source>
        <dbReference type="HAMAP-Rule" id="MF_00549"/>
    </source>
</evidence>
<dbReference type="CDD" id="cd01422">
    <property type="entry name" value="MGS"/>
    <property type="match status" value="1"/>
</dbReference>
<comment type="caution">
    <text evidence="4">The sequence shown here is derived from an EMBL/GenBank/DDBJ whole genome shotgun (WGS) entry which is preliminary data.</text>
</comment>
<feature type="domain" description="MGS-like" evidence="3">
    <location>
        <begin position="84"/>
        <end position="229"/>
    </location>
</feature>
<dbReference type="PANTHER" id="PTHR30492">
    <property type="entry name" value="METHYLGLYOXAL SYNTHASE"/>
    <property type="match status" value="1"/>
</dbReference>
<dbReference type="InterPro" id="IPR036914">
    <property type="entry name" value="MGS-like_dom_sf"/>
</dbReference>
<dbReference type="EC" id="4.2.3.3" evidence="2"/>
<feature type="binding site" evidence="2">
    <location>
        <begin position="143"/>
        <end position="144"/>
    </location>
    <ligand>
        <name>substrate</name>
    </ligand>
</feature>
<comment type="catalytic activity">
    <reaction evidence="2">
        <text>dihydroxyacetone phosphate = methylglyoxal + phosphate</text>
        <dbReference type="Rhea" id="RHEA:17937"/>
        <dbReference type="ChEBI" id="CHEBI:17158"/>
        <dbReference type="ChEBI" id="CHEBI:43474"/>
        <dbReference type="ChEBI" id="CHEBI:57642"/>
        <dbReference type="EC" id="4.2.3.3"/>
    </reaction>
</comment>
<dbReference type="NCBIfam" id="NF003559">
    <property type="entry name" value="PRK05234.1"/>
    <property type="match status" value="1"/>
</dbReference>
<dbReference type="Pfam" id="PF02142">
    <property type="entry name" value="MGS"/>
    <property type="match status" value="1"/>
</dbReference>
<comment type="function">
    <text evidence="2">Catalyzes the formation of methylglyoxal from dihydroxyacetone phosphate.</text>
</comment>
<comment type="similarity">
    <text evidence="1 2">Belongs to the methylglyoxal synthase family.</text>
</comment>
<dbReference type="Proteomes" id="UP000199665">
    <property type="component" value="Unassembled WGS sequence"/>
</dbReference>
<feature type="active site" description="Proton donor/acceptor" evidence="2">
    <location>
        <position position="149"/>
    </location>
</feature>
<dbReference type="EMBL" id="FNRV01000001">
    <property type="protein sequence ID" value="SEC31693.1"/>
    <property type="molecule type" value="Genomic_DNA"/>
</dbReference>
<dbReference type="SMART" id="SM00851">
    <property type="entry name" value="MGS"/>
    <property type="match status" value="1"/>
</dbReference>
<keyword evidence="5" id="KW-1185">Reference proteome</keyword>
<dbReference type="PROSITE" id="PS51855">
    <property type="entry name" value="MGS"/>
    <property type="match status" value="1"/>
</dbReference>
<dbReference type="InterPro" id="IPR004363">
    <property type="entry name" value="Methylgl_synth"/>
</dbReference>
<dbReference type="HAMAP" id="MF_00549">
    <property type="entry name" value="Methylglyoxal_synth"/>
    <property type="match status" value="1"/>
</dbReference>
<sequence>MVVNDNAGNLMPRGVLKLIASKARSYQVHPLSVGASLLAMVVNDNAGPLTPRGVLKLIASRLAPVRCMSFLEQQPMIGISFTQKTLAARKRIALVAHDHCKVFLLDWAERQKDKLARHELVATGTTGLLLQQRLDLPVESMISGPLGGDQQLGARIAEQRVDMLVFFWDPFEPQPHDPDIKALLRVAAVWNIPVACNECSADYLLSSPLMDQAHEHRIPDYATYLQNRA</sequence>
<feature type="binding site" evidence="2">
    <location>
        <begin position="123"/>
        <end position="126"/>
    </location>
    <ligand>
        <name>substrate</name>
    </ligand>
</feature>
<name>A0ABY0XVM1_9PSED</name>
<dbReference type="Gene3D" id="3.40.50.1380">
    <property type="entry name" value="Methylglyoxal synthase-like domain"/>
    <property type="match status" value="1"/>
</dbReference>
<feature type="binding site" evidence="2">
    <location>
        <position position="97"/>
    </location>
    <ligand>
        <name>substrate</name>
    </ligand>
</feature>
<evidence type="ECO:0000256" key="1">
    <source>
        <dbReference type="ARBA" id="ARBA00006287"/>
    </source>
</evidence>
<evidence type="ECO:0000313" key="4">
    <source>
        <dbReference type="EMBL" id="SEC31693.1"/>
    </source>
</evidence>
<reference evidence="4 5" key="1">
    <citation type="submission" date="2016-10" db="EMBL/GenBank/DDBJ databases">
        <authorList>
            <person name="Varghese N."/>
            <person name="Submissions S."/>
        </authorList>
    </citation>
    <scope>NUCLEOTIDE SEQUENCE [LARGE SCALE GENOMIC DNA]</scope>
    <source>
        <strain evidence="4 5">DSM 18327</strain>
    </source>
</reference>
<accession>A0ABY0XVM1</accession>
<organism evidence="4 5">
    <name type="scientific">Pseudomonas mohnii</name>
    <dbReference type="NCBI Taxonomy" id="395600"/>
    <lineage>
        <taxon>Bacteria</taxon>
        <taxon>Pseudomonadati</taxon>
        <taxon>Pseudomonadota</taxon>
        <taxon>Gammaproteobacteria</taxon>
        <taxon>Pseudomonadales</taxon>
        <taxon>Pseudomonadaceae</taxon>
        <taxon>Pseudomonas</taxon>
    </lineage>
</organism>
<dbReference type="InterPro" id="IPR018148">
    <property type="entry name" value="Methylglyoxal_synth_AS"/>
</dbReference>
<dbReference type="PANTHER" id="PTHR30492:SF0">
    <property type="entry name" value="METHYLGLYOXAL SYNTHASE"/>
    <property type="match status" value="1"/>
</dbReference>
<dbReference type="PROSITE" id="PS01335">
    <property type="entry name" value="METHYLGLYOXAL_SYNTH"/>
    <property type="match status" value="1"/>
</dbReference>
<dbReference type="InterPro" id="IPR011607">
    <property type="entry name" value="MGS-like_dom"/>
</dbReference>
<feature type="binding site" evidence="2">
    <location>
        <position position="176"/>
    </location>
    <ligand>
        <name>substrate</name>
    </ligand>
</feature>
<proteinExistence type="inferred from homology"/>
<evidence type="ECO:0000313" key="5">
    <source>
        <dbReference type="Proteomes" id="UP000199665"/>
    </source>
</evidence>